<keyword evidence="4" id="KW-1185">Reference proteome</keyword>
<evidence type="ECO:0000256" key="1">
    <source>
        <dbReference type="SAM" id="MobiDB-lite"/>
    </source>
</evidence>
<evidence type="ECO:0000313" key="4">
    <source>
        <dbReference type="Proteomes" id="UP001161325"/>
    </source>
</evidence>
<dbReference type="EMBL" id="BRXS01000002">
    <property type="protein sequence ID" value="GLC24483.1"/>
    <property type="molecule type" value="Genomic_DNA"/>
</dbReference>
<feature type="compositionally biased region" description="Pro residues" evidence="1">
    <location>
        <begin position="171"/>
        <end position="180"/>
    </location>
</feature>
<feature type="transmembrane region" description="Helical" evidence="2">
    <location>
        <begin position="20"/>
        <end position="43"/>
    </location>
</feature>
<protein>
    <submittedName>
        <fullName evidence="3">Uncharacterized protein</fullName>
    </submittedName>
</protein>
<evidence type="ECO:0000256" key="2">
    <source>
        <dbReference type="SAM" id="Phobius"/>
    </source>
</evidence>
<comment type="caution">
    <text evidence="3">The sequence shown here is derived from an EMBL/GenBank/DDBJ whole genome shotgun (WGS) entry which is preliminary data.</text>
</comment>
<keyword evidence="2" id="KW-0812">Transmembrane</keyword>
<keyword evidence="2" id="KW-1133">Transmembrane helix</keyword>
<name>A0AA37QD14_9BACT</name>
<accession>A0AA37QD14</accession>
<evidence type="ECO:0000313" key="3">
    <source>
        <dbReference type="EMBL" id="GLC24483.1"/>
    </source>
</evidence>
<gene>
    <name evidence="3" type="ORF">rosag_09960</name>
</gene>
<feature type="region of interest" description="Disordered" evidence="1">
    <location>
        <begin position="137"/>
        <end position="180"/>
    </location>
</feature>
<dbReference type="AlphaFoldDB" id="A0AA37QD14"/>
<sequence>MTSSDAPPRGSFARRNWGKLTLATLVLAPLLVIGVWTAIALGFSYSNGTRTGYNQKLSRKGWLCKTWEGELALSNVPGQAPELFNYSVRDDAVAAQIQKLEGRRVALSYEEHRGVPTTCFGETDYFATGVRAVDVDPLAPGTPGTPGTPVTPGTPAAPAGADTARGGATPAPAPGAPRAP</sequence>
<dbReference type="Proteomes" id="UP001161325">
    <property type="component" value="Unassembled WGS sequence"/>
</dbReference>
<reference evidence="3" key="1">
    <citation type="submission" date="2022-08" db="EMBL/GenBank/DDBJ databases">
        <title>Draft genome sequencing of Roseisolibacter agri AW1220.</title>
        <authorList>
            <person name="Tobiishi Y."/>
            <person name="Tonouchi A."/>
        </authorList>
    </citation>
    <scope>NUCLEOTIDE SEQUENCE</scope>
    <source>
        <strain evidence="3">AW1220</strain>
    </source>
</reference>
<organism evidence="3 4">
    <name type="scientific">Roseisolibacter agri</name>
    <dbReference type="NCBI Taxonomy" id="2014610"/>
    <lineage>
        <taxon>Bacteria</taxon>
        <taxon>Pseudomonadati</taxon>
        <taxon>Gemmatimonadota</taxon>
        <taxon>Gemmatimonadia</taxon>
        <taxon>Gemmatimonadales</taxon>
        <taxon>Gemmatimonadaceae</taxon>
        <taxon>Roseisolibacter</taxon>
    </lineage>
</organism>
<feature type="compositionally biased region" description="Low complexity" evidence="1">
    <location>
        <begin position="139"/>
        <end position="170"/>
    </location>
</feature>
<keyword evidence="2" id="KW-0472">Membrane</keyword>
<dbReference type="RefSeq" id="WP_284348932.1">
    <property type="nucleotide sequence ID" value="NZ_BRXS01000002.1"/>
</dbReference>
<proteinExistence type="predicted"/>